<protein>
    <submittedName>
        <fullName evidence="1">Uncharacterized protein</fullName>
    </submittedName>
</protein>
<sequence length="28" mass="3060">MFQSRLGNAEHAYFKSGGGIDMFNSTGH</sequence>
<accession>B7FFS7</accession>
<dbReference type="AlphaFoldDB" id="B7FFS7"/>
<organism evidence="1">
    <name type="scientific">Medicago truncatula</name>
    <name type="common">Barrel medic</name>
    <name type="synonym">Medicago tribuloides</name>
    <dbReference type="NCBI Taxonomy" id="3880"/>
    <lineage>
        <taxon>Eukaryota</taxon>
        <taxon>Viridiplantae</taxon>
        <taxon>Streptophyta</taxon>
        <taxon>Embryophyta</taxon>
        <taxon>Tracheophyta</taxon>
        <taxon>Spermatophyta</taxon>
        <taxon>Magnoliopsida</taxon>
        <taxon>eudicotyledons</taxon>
        <taxon>Gunneridae</taxon>
        <taxon>Pentapetalae</taxon>
        <taxon>rosids</taxon>
        <taxon>fabids</taxon>
        <taxon>Fabales</taxon>
        <taxon>Fabaceae</taxon>
        <taxon>Papilionoideae</taxon>
        <taxon>50 kb inversion clade</taxon>
        <taxon>NPAAA clade</taxon>
        <taxon>Hologalegina</taxon>
        <taxon>IRL clade</taxon>
        <taxon>Trifolieae</taxon>
        <taxon>Medicago</taxon>
    </lineage>
</organism>
<dbReference type="EMBL" id="BT050845">
    <property type="protein sequence ID" value="ACJ83514.1"/>
    <property type="molecule type" value="mRNA"/>
</dbReference>
<proteinExistence type="evidence at transcript level"/>
<reference evidence="1" key="1">
    <citation type="submission" date="2008-12" db="EMBL/GenBank/DDBJ databases">
        <title>Medicago truncatula full length cdna cloning project.</title>
        <authorList>
            <person name="Moskal W."/>
            <person name="Chan A."/>
            <person name="Cheung F."/>
            <person name="Xiao Y."/>
            <person name="Town C.D."/>
        </authorList>
    </citation>
    <scope>NUCLEOTIDE SEQUENCE</scope>
</reference>
<evidence type="ECO:0000313" key="1">
    <source>
        <dbReference type="EMBL" id="ACJ83514.1"/>
    </source>
</evidence>
<name>B7FFS7_MEDTR</name>